<dbReference type="PANTHER" id="PTHR43214:SF24">
    <property type="entry name" value="TRANSCRIPTIONAL REGULATORY PROTEIN NARL-RELATED"/>
    <property type="match status" value="1"/>
</dbReference>
<dbReference type="EMBL" id="JAFFJS010000001">
    <property type="protein sequence ID" value="MBM9432289.1"/>
    <property type="molecule type" value="Genomic_DNA"/>
</dbReference>
<dbReference type="SMART" id="SM00421">
    <property type="entry name" value="HTH_LUXR"/>
    <property type="match status" value="1"/>
</dbReference>
<dbReference type="SUPFAM" id="SSF46894">
    <property type="entry name" value="C-terminal effector domain of the bipartite response regulators"/>
    <property type="match status" value="1"/>
</dbReference>
<keyword evidence="9" id="KW-1185">Reference proteome</keyword>
<dbReference type="PRINTS" id="PR00038">
    <property type="entry name" value="HTHLUXR"/>
</dbReference>
<dbReference type="InterPro" id="IPR000792">
    <property type="entry name" value="Tscrpt_reg_LuxR_C"/>
</dbReference>
<dbReference type="InterPro" id="IPR011006">
    <property type="entry name" value="CheY-like_superfamily"/>
</dbReference>
<feature type="modified residue" description="4-aspartylphosphate" evidence="5">
    <location>
        <position position="55"/>
    </location>
</feature>
<dbReference type="PROSITE" id="PS50110">
    <property type="entry name" value="RESPONSE_REGULATORY"/>
    <property type="match status" value="1"/>
</dbReference>
<evidence type="ECO:0000256" key="4">
    <source>
        <dbReference type="ARBA" id="ARBA00023163"/>
    </source>
</evidence>
<dbReference type="PROSITE" id="PS50043">
    <property type="entry name" value="HTH_LUXR_2"/>
    <property type="match status" value="1"/>
</dbReference>
<dbReference type="InterPro" id="IPR039420">
    <property type="entry name" value="WalR-like"/>
</dbReference>
<keyword evidence="3" id="KW-0238">DNA-binding</keyword>
<feature type="domain" description="Response regulatory" evidence="7">
    <location>
        <begin position="4"/>
        <end position="121"/>
    </location>
</feature>
<dbReference type="Gene3D" id="3.40.50.2300">
    <property type="match status" value="1"/>
</dbReference>
<dbReference type="SUPFAM" id="SSF52172">
    <property type="entry name" value="CheY-like"/>
    <property type="match status" value="1"/>
</dbReference>
<dbReference type="InterPro" id="IPR058245">
    <property type="entry name" value="NreC/VraR/RcsB-like_REC"/>
</dbReference>
<dbReference type="Pfam" id="PF00072">
    <property type="entry name" value="Response_reg"/>
    <property type="match status" value="1"/>
</dbReference>
<evidence type="ECO:0000256" key="2">
    <source>
        <dbReference type="ARBA" id="ARBA00023015"/>
    </source>
</evidence>
<evidence type="ECO:0000259" key="6">
    <source>
        <dbReference type="PROSITE" id="PS50043"/>
    </source>
</evidence>
<dbReference type="Proteomes" id="UP000705983">
    <property type="component" value="Unassembled WGS sequence"/>
</dbReference>
<accession>A0ABS2TCC6</accession>
<dbReference type="SMART" id="SM00448">
    <property type="entry name" value="REC"/>
    <property type="match status" value="1"/>
</dbReference>
<gene>
    <name evidence="8" type="ORF">JVW63_00995</name>
</gene>
<proteinExistence type="predicted"/>
<evidence type="ECO:0000313" key="8">
    <source>
        <dbReference type="EMBL" id="MBM9432289.1"/>
    </source>
</evidence>
<protein>
    <submittedName>
        <fullName evidence="8">Response regulator transcription factor</fullName>
    </submittedName>
</protein>
<reference evidence="9" key="1">
    <citation type="submission" date="2021-02" db="EMBL/GenBank/DDBJ databases">
        <title>Leucobacter sp. CX169.</title>
        <authorList>
            <person name="Cheng Y."/>
        </authorList>
    </citation>
    <scope>NUCLEOTIDE SEQUENCE [LARGE SCALE GENOMIC DNA]</scope>
    <source>
        <strain evidence="9">JY899</strain>
    </source>
</reference>
<evidence type="ECO:0000259" key="7">
    <source>
        <dbReference type="PROSITE" id="PS50110"/>
    </source>
</evidence>
<dbReference type="InterPro" id="IPR001789">
    <property type="entry name" value="Sig_transdc_resp-reg_receiver"/>
</dbReference>
<feature type="domain" description="HTH luxR-type" evidence="6">
    <location>
        <begin position="139"/>
        <end position="204"/>
    </location>
</feature>
<sequence length="206" mass="21671">MTIRVLIVDDHPVVRSGLRALLDDDPTLCVVGETATGEEALVLAGVVHPDVVLCDLRLGDGIDGIETTAALRALTPPPAVLILTTFDRDAEILGAIEAGAVGYLLKESAPDAIIDALHRAAAGEVVLSPSVASRVVRGMTRATPKLTEREHAVLKQLVSGASNQEIARTLFVTEATVKTHLTHIFMKLGVGSRSKAIHVAQQSGLI</sequence>
<dbReference type="CDD" id="cd17535">
    <property type="entry name" value="REC_NarL-like"/>
    <property type="match status" value="1"/>
</dbReference>
<keyword evidence="1 5" id="KW-0597">Phosphoprotein</keyword>
<keyword evidence="4" id="KW-0804">Transcription</keyword>
<organism evidence="8 9">
    <name type="scientific">Flaviflexus equikiangi</name>
    <dbReference type="NCBI Taxonomy" id="2758573"/>
    <lineage>
        <taxon>Bacteria</taxon>
        <taxon>Bacillati</taxon>
        <taxon>Actinomycetota</taxon>
        <taxon>Actinomycetes</taxon>
        <taxon>Actinomycetales</taxon>
        <taxon>Actinomycetaceae</taxon>
        <taxon>Flaviflexus</taxon>
    </lineage>
</organism>
<comment type="caution">
    <text evidence="8">The sequence shown here is derived from an EMBL/GenBank/DDBJ whole genome shotgun (WGS) entry which is preliminary data.</text>
</comment>
<dbReference type="Pfam" id="PF00196">
    <property type="entry name" value="GerE"/>
    <property type="match status" value="1"/>
</dbReference>
<dbReference type="PANTHER" id="PTHR43214">
    <property type="entry name" value="TWO-COMPONENT RESPONSE REGULATOR"/>
    <property type="match status" value="1"/>
</dbReference>
<evidence type="ECO:0000256" key="1">
    <source>
        <dbReference type="ARBA" id="ARBA00022553"/>
    </source>
</evidence>
<dbReference type="PROSITE" id="PS00622">
    <property type="entry name" value="HTH_LUXR_1"/>
    <property type="match status" value="1"/>
</dbReference>
<evidence type="ECO:0000313" key="9">
    <source>
        <dbReference type="Proteomes" id="UP000705983"/>
    </source>
</evidence>
<keyword evidence="2" id="KW-0805">Transcription regulation</keyword>
<evidence type="ECO:0000256" key="3">
    <source>
        <dbReference type="ARBA" id="ARBA00023125"/>
    </source>
</evidence>
<name>A0ABS2TCC6_9ACTO</name>
<dbReference type="CDD" id="cd06170">
    <property type="entry name" value="LuxR_C_like"/>
    <property type="match status" value="1"/>
</dbReference>
<dbReference type="RefSeq" id="WP_182172186.1">
    <property type="nucleotide sequence ID" value="NZ_CP059676.1"/>
</dbReference>
<dbReference type="InterPro" id="IPR016032">
    <property type="entry name" value="Sig_transdc_resp-reg_C-effctor"/>
</dbReference>
<evidence type="ECO:0000256" key="5">
    <source>
        <dbReference type="PROSITE-ProRule" id="PRU00169"/>
    </source>
</evidence>